<feature type="region of interest" description="Disordered" evidence="1">
    <location>
        <begin position="1"/>
        <end position="93"/>
    </location>
</feature>
<dbReference type="GO" id="GO:0140293">
    <property type="term" value="F:ADP-ribosylglutamate hydrolase activity"/>
    <property type="evidence" value="ECO:0007669"/>
    <property type="project" value="TreeGrafter"/>
</dbReference>
<accession>A0A8S3ZIV3</accession>
<gene>
    <name evidence="3" type="ORF">CUNI_LOCUS15072</name>
</gene>
<dbReference type="PROSITE" id="PS51154">
    <property type="entry name" value="MACRO"/>
    <property type="match status" value="1"/>
</dbReference>
<dbReference type="SUPFAM" id="SSF52949">
    <property type="entry name" value="Macro domain-like"/>
    <property type="match status" value="1"/>
</dbReference>
<evidence type="ECO:0000313" key="3">
    <source>
        <dbReference type="EMBL" id="CAG5129514.1"/>
    </source>
</evidence>
<evidence type="ECO:0000256" key="1">
    <source>
        <dbReference type="SAM" id="MobiDB-lite"/>
    </source>
</evidence>
<dbReference type="GO" id="GO:0005654">
    <property type="term" value="C:nucleoplasm"/>
    <property type="evidence" value="ECO:0007669"/>
    <property type="project" value="TreeGrafter"/>
</dbReference>
<dbReference type="Pfam" id="PF01661">
    <property type="entry name" value="Macro"/>
    <property type="match status" value="1"/>
</dbReference>
<feature type="compositionally biased region" description="Low complexity" evidence="1">
    <location>
        <begin position="44"/>
        <end position="54"/>
    </location>
</feature>
<feature type="compositionally biased region" description="Polar residues" evidence="1">
    <location>
        <begin position="1"/>
        <end position="10"/>
    </location>
</feature>
<organism evidence="3 4">
    <name type="scientific">Candidula unifasciata</name>
    <dbReference type="NCBI Taxonomy" id="100452"/>
    <lineage>
        <taxon>Eukaryota</taxon>
        <taxon>Metazoa</taxon>
        <taxon>Spiralia</taxon>
        <taxon>Lophotrochozoa</taxon>
        <taxon>Mollusca</taxon>
        <taxon>Gastropoda</taxon>
        <taxon>Heterobranchia</taxon>
        <taxon>Euthyneura</taxon>
        <taxon>Panpulmonata</taxon>
        <taxon>Eupulmonata</taxon>
        <taxon>Stylommatophora</taxon>
        <taxon>Helicina</taxon>
        <taxon>Helicoidea</taxon>
        <taxon>Geomitridae</taxon>
        <taxon>Candidula</taxon>
    </lineage>
</organism>
<dbReference type="PANTHER" id="PTHR11106">
    <property type="entry name" value="GANGLIOSIDE INDUCED DIFFERENTIATION ASSOCIATED PROTEIN 2-RELATED"/>
    <property type="match status" value="1"/>
</dbReference>
<dbReference type="InterPro" id="IPR002589">
    <property type="entry name" value="Macro_dom"/>
</dbReference>
<evidence type="ECO:0000259" key="2">
    <source>
        <dbReference type="PROSITE" id="PS51154"/>
    </source>
</evidence>
<dbReference type="Gene3D" id="3.40.220.10">
    <property type="entry name" value="Leucine Aminopeptidase, subunit E, domain 1"/>
    <property type="match status" value="1"/>
</dbReference>
<dbReference type="InterPro" id="IPR043472">
    <property type="entry name" value="Macro_dom-like"/>
</dbReference>
<feature type="domain" description="Macro" evidence="2">
    <location>
        <begin position="146"/>
        <end position="271"/>
    </location>
</feature>
<evidence type="ECO:0000313" key="4">
    <source>
        <dbReference type="Proteomes" id="UP000678393"/>
    </source>
</evidence>
<dbReference type="Proteomes" id="UP000678393">
    <property type="component" value="Unassembled WGS sequence"/>
</dbReference>
<dbReference type="AlphaFoldDB" id="A0A8S3ZIV3"/>
<reference evidence="3" key="1">
    <citation type="submission" date="2021-04" db="EMBL/GenBank/DDBJ databases">
        <authorList>
            <consortium name="Molecular Ecology Group"/>
        </authorList>
    </citation>
    <scope>NUCLEOTIDE SEQUENCE</scope>
</reference>
<dbReference type="OrthoDB" id="6133115at2759"/>
<feature type="non-terminal residue" evidence="3">
    <location>
        <position position="271"/>
    </location>
</feature>
<name>A0A8S3ZIV3_9EUPU</name>
<comment type="caution">
    <text evidence="3">The sequence shown here is derived from an EMBL/GenBank/DDBJ whole genome shotgun (WGS) entry which is preliminary data.</text>
</comment>
<keyword evidence="4" id="KW-1185">Reference proteome</keyword>
<feature type="compositionally biased region" description="Basic and acidic residues" evidence="1">
    <location>
        <begin position="55"/>
        <end position="74"/>
    </location>
</feature>
<protein>
    <recommendedName>
        <fullName evidence="2">Macro domain-containing protein</fullName>
    </recommendedName>
</protein>
<dbReference type="GO" id="GO:0006974">
    <property type="term" value="P:DNA damage response"/>
    <property type="evidence" value="ECO:0007669"/>
    <property type="project" value="TreeGrafter"/>
</dbReference>
<dbReference type="SMART" id="SM00506">
    <property type="entry name" value="A1pp"/>
    <property type="match status" value="1"/>
</dbReference>
<proteinExistence type="predicted"/>
<dbReference type="PANTHER" id="PTHR11106:SF27">
    <property type="entry name" value="MACRO DOMAIN-CONTAINING PROTEIN"/>
    <property type="match status" value="1"/>
</dbReference>
<feature type="non-terminal residue" evidence="3">
    <location>
        <position position="1"/>
    </location>
</feature>
<sequence>IVQRNMSAGTGNKKAGSKEVSPSTVGKSPPKSKTKAKSKDKNAESSSSKDSSSSHVEDKTKTAGETETSSEVRDTSPSSPKGGRVTRQNIRKREEVEEIRDKYLSMDLKSKRKLYKGTYITLEKIKTWPDYFREDLQQKTDKSKLGKEKEVREDLNQKISLFQGDITTLEIDAIVNAANESLLGGGGVDGAIHHAAGPHLRSECATLHGCQPGEAKITCGYNLPAKYIIHTVGPRGEKPQVLNQCYTHSLDLVREHKLTSVAFPCISTGIF</sequence>
<dbReference type="GO" id="GO:0140291">
    <property type="term" value="P:peptidyl-glutamate ADP-deribosylation"/>
    <property type="evidence" value="ECO:0007669"/>
    <property type="project" value="TreeGrafter"/>
</dbReference>
<dbReference type="EMBL" id="CAJHNH020003535">
    <property type="protein sequence ID" value="CAG5129514.1"/>
    <property type="molecule type" value="Genomic_DNA"/>
</dbReference>
<dbReference type="CDD" id="cd02908">
    <property type="entry name" value="Macro_OAADPr_deacetylase"/>
    <property type="match status" value="1"/>
</dbReference>
<dbReference type="GO" id="GO:0042278">
    <property type="term" value="P:purine nucleoside metabolic process"/>
    <property type="evidence" value="ECO:0007669"/>
    <property type="project" value="TreeGrafter"/>
</dbReference>